<feature type="transmembrane region" description="Helical" evidence="1">
    <location>
        <begin position="39"/>
        <end position="60"/>
    </location>
</feature>
<reference evidence="2 3" key="1">
    <citation type="submission" date="2018-04" db="EMBL/GenBank/DDBJ databases">
        <title>The genome of golden apple snail Pomacea canaliculata provides insight into stress tolerance and invasive adaptation.</title>
        <authorList>
            <person name="Liu C."/>
            <person name="Liu B."/>
            <person name="Ren Y."/>
            <person name="Zhang Y."/>
            <person name="Wang H."/>
            <person name="Li S."/>
            <person name="Jiang F."/>
            <person name="Yin L."/>
            <person name="Zhang G."/>
            <person name="Qian W."/>
            <person name="Fan W."/>
        </authorList>
    </citation>
    <scope>NUCLEOTIDE SEQUENCE [LARGE SCALE GENOMIC DNA]</scope>
    <source>
        <strain evidence="2">SZHN2017</strain>
        <tissue evidence="2">Muscle</tissue>
    </source>
</reference>
<evidence type="ECO:0000256" key="1">
    <source>
        <dbReference type="SAM" id="Phobius"/>
    </source>
</evidence>
<dbReference type="Proteomes" id="UP000245119">
    <property type="component" value="Linkage Group LG3"/>
</dbReference>
<evidence type="ECO:0000313" key="3">
    <source>
        <dbReference type="Proteomes" id="UP000245119"/>
    </source>
</evidence>
<keyword evidence="1" id="KW-1133">Transmembrane helix</keyword>
<name>A0A2T7PMW1_POMCA</name>
<sequence>MSFFFITWQRAAAIKEPLADRLHRRASTSTLTNSSEKCIIALLVSMSFAGSPAPMFMAALRC</sequence>
<dbReference type="AlphaFoldDB" id="A0A2T7PMW1"/>
<gene>
    <name evidence="2" type="ORF">C0Q70_06019</name>
</gene>
<keyword evidence="1" id="KW-0472">Membrane</keyword>
<dbReference type="EMBL" id="PZQS01000003">
    <property type="protein sequence ID" value="PVD34742.1"/>
    <property type="molecule type" value="Genomic_DNA"/>
</dbReference>
<organism evidence="2 3">
    <name type="scientific">Pomacea canaliculata</name>
    <name type="common">Golden apple snail</name>
    <dbReference type="NCBI Taxonomy" id="400727"/>
    <lineage>
        <taxon>Eukaryota</taxon>
        <taxon>Metazoa</taxon>
        <taxon>Spiralia</taxon>
        <taxon>Lophotrochozoa</taxon>
        <taxon>Mollusca</taxon>
        <taxon>Gastropoda</taxon>
        <taxon>Caenogastropoda</taxon>
        <taxon>Architaenioglossa</taxon>
        <taxon>Ampullarioidea</taxon>
        <taxon>Ampullariidae</taxon>
        <taxon>Pomacea</taxon>
    </lineage>
</organism>
<accession>A0A2T7PMW1</accession>
<protein>
    <submittedName>
        <fullName evidence="2">Uncharacterized protein</fullName>
    </submittedName>
</protein>
<keyword evidence="1" id="KW-0812">Transmembrane</keyword>
<evidence type="ECO:0000313" key="2">
    <source>
        <dbReference type="EMBL" id="PVD34742.1"/>
    </source>
</evidence>
<comment type="caution">
    <text evidence="2">The sequence shown here is derived from an EMBL/GenBank/DDBJ whole genome shotgun (WGS) entry which is preliminary data.</text>
</comment>
<proteinExistence type="predicted"/>
<keyword evidence="3" id="KW-1185">Reference proteome</keyword>